<evidence type="ECO:0000313" key="11">
    <source>
        <dbReference type="EMBL" id="QER67675.1"/>
    </source>
</evidence>
<keyword evidence="4 10" id="KW-0378">Hydrolase</keyword>
<feature type="binding site" evidence="10">
    <location>
        <position position="202"/>
    </location>
    <ligand>
        <name>Mn(2+)</name>
        <dbReference type="ChEBI" id="CHEBI:29035"/>
    </ligand>
</feature>
<keyword evidence="3 10" id="KW-0255">Endonuclease</keyword>
<dbReference type="NCBIfam" id="TIGR03639">
    <property type="entry name" value="cas1_NMENI"/>
    <property type="match status" value="1"/>
</dbReference>
<dbReference type="InterPro" id="IPR042211">
    <property type="entry name" value="CRISPR-assoc_Cas1_N"/>
</dbReference>
<gene>
    <name evidence="10 11" type="primary">cas1</name>
    <name evidence="11" type="ORF">F0161_07250</name>
</gene>
<dbReference type="GO" id="GO:0016787">
    <property type="term" value="F:hydrolase activity"/>
    <property type="evidence" value="ECO:0007669"/>
    <property type="project" value="UniProtKB-KW"/>
</dbReference>
<dbReference type="GO" id="GO:0003677">
    <property type="term" value="F:DNA binding"/>
    <property type="evidence" value="ECO:0007669"/>
    <property type="project" value="UniProtKB-KW"/>
</dbReference>
<feature type="binding site" evidence="10">
    <location>
        <position position="217"/>
    </location>
    <ligand>
        <name>Mn(2+)</name>
        <dbReference type="ChEBI" id="CHEBI:29035"/>
    </ligand>
</feature>
<keyword evidence="5 10" id="KW-0460">Magnesium</keyword>
<evidence type="ECO:0000256" key="9">
    <source>
        <dbReference type="ARBA" id="ARBA00038592"/>
    </source>
</evidence>
<sequence length="301" mass="34065">MGWRSVIITQHAKISYSSRQLVVQTRDGTSQIPISDIQIVLITTLSAVVTTAAIAALTSSGAKVIFSGRDGQPICETVGYYSGNRDANLVQTQIDWNDGKKKILWTKLIYQKIQMQIQVCQLMGIECFALKDELEKLEIGDITNREAVVAHKYFTMVFDNYFVRHQFDPINAALNYGYSILLSAIDREIAANGYLTQFGIHHHSEGNDFNLGSDLMEPFRPIIDFWVAHQKFNELTPDVKYGLVDLLNFEFKYNDEKTILRNALTKHVANCVNFLSEKRDEVTIKVELTDEVPNNAINGHV</sequence>
<proteinExistence type="inferred from homology"/>
<dbReference type="InterPro" id="IPR002729">
    <property type="entry name" value="CRISPR-assoc_Cas1"/>
</dbReference>
<evidence type="ECO:0000256" key="8">
    <source>
        <dbReference type="ARBA" id="ARBA00023211"/>
    </source>
</evidence>
<comment type="cofactor">
    <cofactor evidence="10">
        <name>Mg(2+)</name>
        <dbReference type="ChEBI" id="CHEBI:18420"/>
    </cofactor>
    <cofactor evidence="10">
        <name>Mn(2+)</name>
        <dbReference type="ChEBI" id="CHEBI:29035"/>
    </cofactor>
</comment>
<evidence type="ECO:0000256" key="5">
    <source>
        <dbReference type="ARBA" id="ARBA00022842"/>
    </source>
</evidence>
<dbReference type="GO" id="GO:0046872">
    <property type="term" value="F:metal ion binding"/>
    <property type="evidence" value="ECO:0007669"/>
    <property type="project" value="UniProtKB-UniRule"/>
</dbReference>
<keyword evidence="2 10" id="KW-0479">Metal-binding</keyword>
<keyword evidence="6 10" id="KW-0051">Antiviral defense</keyword>
<keyword evidence="1 10" id="KW-0540">Nuclease</keyword>
<dbReference type="RefSeq" id="WP_150204195.1">
    <property type="nucleotide sequence ID" value="NZ_CP043939.1"/>
</dbReference>
<dbReference type="Proteomes" id="UP000325295">
    <property type="component" value="Chromosome"/>
</dbReference>
<dbReference type="InterPro" id="IPR050646">
    <property type="entry name" value="Cas1"/>
</dbReference>
<dbReference type="Pfam" id="PF01867">
    <property type="entry name" value="Cas_Cas1"/>
    <property type="match status" value="1"/>
</dbReference>
<protein>
    <recommendedName>
        <fullName evidence="10">CRISPR-associated endonuclease Cas1</fullName>
        <ecNumber evidence="10">3.1.-.-</ecNumber>
    </recommendedName>
</protein>
<evidence type="ECO:0000256" key="7">
    <source>
        <dbReference type="ARBA" id="ARBA00023125"/>
    </source>
</evidence>
<dbReference type="Gene3D" id="1.20.120.920">
    <property type="entry name" value="CRISPR-associated endonuclease Cas1, C-terminal domain"/>
    <property type="match status" value="1"/>
</dbReference>
<dbReference type="PANTHER" id="PTHR34353">
    <property type="entry name" value="CRISPR-ASSOCIATED ENDONUCLEASE CAS1 1"/>
    <property type="match status" value="1"/>
</dbReference>
<evidence type="ECO:0000256" key="4">
    <source>
        <dbReference type="ARBA" id="ARBA00022801"/>
    </source>
</evidence>
<accession>A0A5P1X2N3</accession>
<evidence type="ECO:0000256" key="1">
    <source>
        <dbReference type="ARBA" id="ARBA00022722"/>
    </source>
</evidence>
<name>A0A5P1X2N3_9LACO</name>
<evidence type="ECO:0000313" key="12">
    <source>
        <dbReference type="Proteomes" id="UP000325295"/>
    </source>
</evidence>
<evidence type="ECO:0000256" key="6">
    <source>
        <dbReference type="ARBA" id="ARBA00023118"/>
    </source>
</evidence>
<dbReference type="Gene3D" id="3.100.10.20">
    <property type="entry name" value="CRISPR-associated endonuclease Cas1, N-terminal domain"/>
    <property type="match status" value="1"/>
</dbReference>
<evidence type="ECO:0000256" key="3">
    <source>
        <dbReference type="ARBA" id="ARBA00022759"/>
    </source>
</evidence>
<feature type="binding site" evidence="10">
    <location>
        <position position="146"/>
    </location>
    <ligand>
        <name>Mn(2+)</name>
        <dbReference type="ChEBI" id="CHEBI:29035"/>
    </ligand>
</feature>
<comment type="function">
    <text evidence="10">CRISPR (clustered regularly interspaced short palindromic repeat), is an adaptive immune system that provides protection against mobile genetic elements (viruses, transposable elements and conjugative plasmids). CRISPR clusters contain spacers, sequences complementary to antecedent mobile elements, and target invading nucleic acids. CRISPR clusters are transcribed and processed into CRISPR RNA (crRNA). Acts as a dsDNA endonuclease. Involved in the integration of spacer DNA into the CRISPR cassette.</text>
</comment>
<keyword evidence="8 10" id="KW-0464">Manganese</keyword>
<dbReference type="InterPro" id="IPR019855">
    <property type="entry name" value="CRISPR-assoc_Cas1_NMENI"/>
</dbReference>
<dbReference type="OrthoDB" id="9803119at2"/>
<dbReference type="InterPro" id="IPR042206">
    <property type="entry name" value="CRISPR-assoc_Cas1_C"/>
</dbReference>
<reference evidence="11 12" key="1">
    <citation type="submission" date="2019-09" db="EMBL/GenBank/DDBJ databases">
        <title>Complete Genome Sequence of Lactobacillus nenjiangensis SH-Y15, isolated from sauerkraut.</title>
        <authorList>
            <person name="Yang H."/>
        </authorList>
    </citation>
    <scope>NUCLEOTIDE SEQUENCE [LARGE SCALE GENOMIC DNA]</scope>
    <source>
        <strain evidence="11 12">SH-Y15</strain>
    </source>
</reference>
<dbReference type="GO" id="GO:0051607">
    <property type="term" value="P:defense response to virus"/>
    <property type="evidence" value="ECO:0007669"/>
    <property type="project" value="UniProtKB-UniRule"/>
</dbReference>
<dbReference type="GO" id="GO:0004520">
    <property type="term" value="F:DNA endonuclease activity"/>
    <property type="evidence" value="ECO:0007669"/>
    <property type="project" value="InterPro"/>
</dbReference>
<dbReference type="AlphaFoldDB" id="A0A5P1X2N3"/>
<dbReference type="NCBIfam" id="TIGR00287">
    <property type="entry name" value="cas1"/>
    <property type="match status" value="1"/>
</dbReference>
<keyword evidence="12" id="KW-1185">Reference proteome</keyword>
<comment type="subunit">
    <text evidence="9 10">Homodimer, forms a heterotetramer with a Cas2 homodimer.</text>
</comment>
<dbReference type="EC" id="3.1.-.-" evidence="10"/>
<organism evidence="11 12">
    <name type="scientific">Paucilactobacillus nenjiangensis</name>
    <dbReference type="NCBI Taxonomy" id="1296540"/>
    <lineage>
        <taxon>Bacteria</taxon>
        <taxon>Bacillati</taxon>
        <taxon>Bacillota</taxon>
        <taxon>Bacilli</taxon>
        <taxon>Lactobacillales</taxon>
        <taxon>Lactobacillaceae</taxon>
        <taxon>Paucilactobacillus</taxon>
    </lineage>
</organism>
<evidence type="ECO:0000256" key="10">
    <source>
        <dbReference type="HAMAP-Rule" id="MF_01470"/>
    </source>
</evidence>
<dbReference type="EMBL" id="CP043939">
    <property type="protein sequence ID" value="QER67675.1"/>
    <property type="molecule type" value="Genomic_DNA"/>
</dbReference>
<dbReference type="GO" id="GO:0043571">
    <property type="term" value="P:maintenance of CRISPR repeat elements"/>
    <property type="evidence" value="ECO:0007669"/>
    <property type="project" value="UniProtKB-UniRule"/>
</dbReference>
<keyword evidence="7 10" id="KW-0238">DNA-binding</keyword>
<dbReference type="PANTHER" id="PTHR34353:SF2">
    <property type="entry name" value="CRISPR-ASSOCIATED ENDONUCLEASE CAS1 1"/>
    <property type="match status" value="1"/>
</dbReference>
<dbReference type="KEGG" id="lnn:F0161_07250"/>
<comment type="similarity">
    <text evidence="10">Belongs to the CRISPR-associated endonuclease Cas1 family.</text>
</comment>
<dbReference type="HAMAP" id="MF_01470">
    <property type="entry name" value="Cas1"/>
    <property type="match status" value="1"/>
</dbReference>
<evidence type="ECO:0000256" key="2">
    <source>
        <dbReference type="ARBA" id="ARBA00022723"/>
    </source>
</evidence>